<sequence>MNMLVDYASDSDSDLDTTIACDAKPKNLSPTPLFSSGSETHVSGADVHSFMGTGTSSGSDGSFSSSSQPPQQTTQESPEEIFRVDTDSKTQQSSTQAEFAEENVFISLALQDLKDFAASVDPVNPAPHTLVRPPMPSSQAPQSDVVYPLPPQPAEETVGQQVLSSAMDMKMDVDHPDQEETSKGSPTQDITSIPRPALTVEQEKILALFLEEVDAIPFVATDPILRPPLPESIQAMVSISSTSLEMNQPIDQQVESEPDQAIRSEQWQRVESIPSIYRRMYHLSLLLSTTTSVSDPYQQRYKMLEDRLIEFAIRILDWEQGGLRADYFLGEERAAALASKKKVELERKKRRRHSTDHSTQDWMEEEDDTSSEGRMEEDEKSDGDDNEEGEEEEGKEDAEAESGQKDMLPAYGGVIQSMLQLMETTEQETAPTGWQLFWDHKNESYGFLHSTTGAISETLPTVAEPLTKLQ</sequence>
<reference evidence="2" key="1">
    <citation type="journal article" date="2020" name="Fungal Divers.">
        <title>Resolving the Mortierellaceae phylogeny through synthesis of multi-gene phylogenetics and phylogenomics.</title>
        <authorList>
            <person name="Vandepol N."/>
            <person name="Liber J."/>
            <person name="Desiro A."/>
            <person name="Na H."/>
            <person name="Kennedy M."/>
            <person name="Barry K."/>
            <person name="Grigoriev I.V."/>
            <person name="Miller A.N."/>
            <person name="O'Donnell K."/>
            <person name="Stajich J.E."/>
            <person name="Bonito G."/>
        </authorList>
    </citation>
    <scope>NUCLEOTIDE SEQUENCE</scope>
    <source>
        <strain evidence="2">KOD1015</strain>
    </source>
</reference>
<evidence type="ECO:0000313" key="3">
    <source>
        <dbReference type="Proteomes" id="UP000780801"/>
    </source>
</evidence>
<gene>
    <name evidence="2" type="ORF">BGW38_005208</name>
</gene>
<feature type="compositionally biased region" description="Low complexity" evidence="1">
    <location>
        <begin position="52"/>
        <end position="76"/>
    </location>
</feature>
<protein>
    <submittedName>
        <fullName evidence="2">Uncharacterized protein</fullName>
    </submittedName>
</protein>
<feature type="region of interest" description="Disordered" evidence="1">
    <location>
        <begin position="1"/>
        <end position="98"/>
    </location>
</feature>
<feature type="compositionally biased region" description="Polar residues" evidence="1">
    <location>
        <begin position="28"/>
        <end position="41"/>
    </location>
</feature>
<proteinExistence type="predicted"/>
<feature type="compositionally biased region" description="Acidic residues" evidence="1">
    <location>
        <begin position="362"/>
        <end position="400"/>
    </location>
</feature>
<organism evidence="2 3">
    <name type="scientific">Lunasporangiospora selenospora</name>
    <dbReference type="NCBI Taxonomy" id="979761"/>
    <lineage>
        <taxon>Eukaryota</taxon>
        <taxon>Fungi</taxon>
        <taxon>Fungi incertae sedis</taxon>
        <taxon>Mucoromycota</taxon>
        <taxon>Mortierellomycotina</taxon>
        <taxon>Mortierellomycetes</taxon>
        <taxon>Mortierellales</taxon>
        <taxon>Mortierellaceae</taxon>
        <taxon>Lunasporangiospora</taxon>
    </lineage>
</organism>
<accession>A0A9P6G3Y2</accession>
<comment type="caution">
    <text evidence="2">The sequence shown here is derived from an EMBL/GenBank/DDBJ whole genome shotgun (WGS) entry which is preliminary data.</text>
</comment>
<dbReference type="OrthoDB" id="2410682at2759"/>
<dbReference type="Proteomes" id="UP000780801">
    <property type="component" value="Unassembled WGS sequence"/>
</dbReference>
<keyword evidence="3" id="KW-1185">Reference proteome</keyword>
<feature type="region of interest" description="Disordered" evidence="1">
    <location>
        <begin position="345"/>
        <end position="406"/>
    </location>
</feature>
<dbReference type="EMBL" id="JAABOA010000033">
    <property type="protein sequence ID" value="KAF9586426.1"/>
    <property type="molecule type" value="Genomic_DNA"/>
</dbReference>
<dbReference type="AlphaFoldDB" id="A0A9P6G3Y2"/>
<evidence type="ECO:0000313" key="2">
    <source>
        <dbReference type="EMBL" id="KAF9586426.1"/>
    </source>
</evidence>
<name>A0A9P6G3Y2_9FUNG</name>
<evidence type="ECO:0000256" key="1">
    <source>
        <dbReference type="SAM" id="MobiDB-lite"/>
    </source>
</evidence>